<feature type="domain" description="Chemotaxis phosphatase CheX-like" evidence="2">
    <location>
        <begin position="42"/>
        <end position="105"/>
    </location>
</feature>
<dbReference type="Gene3D" id="3.40.1550.10">
    <property type="entry name" value="CheC-like"/>
    <property type="match status" value="1"/>
</dbReference>
<dbReference type="EMBL" id="VXKE01000005">
    <property type="protein sequence ID" value="KAA8711012.1"/>
    <property type="molecule type" value="Genomic_DNA"/>
</dbReference>
<evidence type="ECO:0000256" key="1">
    <source>
        <dbReference type="ARBA" id="ARBA00022500"/>
    </source>
</evidence>
<evidence type="ECO:0000313" key="4">
    <source>
        <dbReference type="Proteomes" id="UP000323707"/>
    </source>
</evidence>
<reference evidence="3 4" key="1">
    <citation type="submission" date="2019-09" db="EMBL/GenBank/DDBJ databases">
        <title>Draft genome sequence of various Type strains from the CCUG.</title>
        <authorList>
            <person name="Pineiro-Iglesias B."/>
            <person name="Tunovic T."/>
            <person name="Unosson C."/>
            <person name="Inganas E."/>
            <person name="Ohlen M."/>
            <person name="Cardew S."/>
            <person name="Jensie-Markopoulos S."/>
            <person name="Salva-Serra F."/>
            <person name="Jaen-Luchoro D."/>
            <person name="Karlsson R."/>
            <person name="Svensson-Stadler L."/>
            <person name="Chun J."/>
            <person name="Moore E."/>
        </authorList>
    </citation>
    <scope>NUCLEOTIDE SEQUENCE [LARGE SCALE GENOMIC DNA]</scope>
    <source>
        <strain evidence="3 4">CCUG 32756T</strain>
    </source>
</reference>
<dbReference type="SUPFAM" id="SSF103039">
    <property type="entry name" value="CheC-like"/>
    <property type="match status" value="1"/>
</dbReference>
<dbReference type="AlphaFoldDB" id="A0A5M9QTB3"/>
<dbReference type="InterPro" id="IPR028051">
    <property type="entry name" value="CheX-like_dom"/>
</dbReference>
<name>A0A5M9QTB3_9HELI</name>
<dbReference type="Pfam" id="PF13690">
    <property type="entry name" value="CheX"/>
    <property type="match status" value="1"/>
</dbReference>
<dbReference type="InterPro" id="IPR028976">
    <property type="entry name" value="CheC-like_sf"/>
</dbReference>
<organism evidence="3 4">
    <name type="scientific">Helicobacter canis</name>
    <dbReference type="NCBI Taxonomy" id="29419"/>
    <lineage>
        <taxon>Bacteria</taxon>
        <taxon>Pseudomonadati</taxon>
        <taxon>Campylobacterota</taxon>
        <taxon>Epsilonproteobacteria</taxon>
        <taxon>Campylobacterales</taxon>
        <taxon>Helicobacteraceae</taxon>
        <taxon>Helicobacter</taxon>
    </lineage>
</organism>
<accession>A0A5M9QTB3</accession>
<proteinExistence type="predicted"/>
<evidence type="ECO:0000313" key="3">
    <source>
        <dbReference type="EMBL" id="KAA8711012.1"/>
    </source>
</evidence>
<gene>
    <name evidence="3" type="ORF">F4V45_01850</name>
</gene>
<dbReference type="Proteomes" id="UP000323707">
    <property type="component" value="Unassembled WGS sequence"/>
</dbReference>
<dbReference type="RefSeq" id="WP_150336798.1">
    <property type="nucleotide sequence ID" value="NZ_JAERIX010000058.1"/>
</dbReference>
<comment type="caution">
    <text evidence="3">The sequence shown here is derived from an EMBL/GenBank/DDBJ whole genome shotgun (WGS) entry which is preliminary data.</text>
</comment>
<keyword evidence="1" id="KW-0145">Chemotaxis</keyword>
<dbReference type="GO" id="GO:0006935">
    <property type="term" value="P:chemotaxis"/>
    <property type="evidence" value="ECO:0007669"/>
    <property type="project" value="UniProtKB-KW"/>
</dbReference>
<evidence type="ECO:0000259" key="2">
    <source>
        <dbReference type="Pfam" id="PF13690"/>
    </source>
</evidence>
<sequence>MEVIKESFFEVIKDSISVKPEESIIPLKKGYLTSIEMIGRETNVLLVFNKPFLKTMCLNFLGDESPSDDALEDMARELANLTVGHAKVIAQERKINFNISTPEFLGIRVIKDYDQGIHFRLKGSGHCSIFLRSSK</sequence>
<protein>
    <submittedName>
        <fullName evidence="3">Chemotaxis protein CheX</fullName>
    </submittedName>
</protein>